<accession>A0ABR7LKC5</accession>
<dbReference type="Gene3D" id="1.10.287.110">
    <property type="entry name" value="DnaJ domain"/>
    <property type="match status" value="1"/>
</dbReference>
<name>A0ABR7LKC5_9ACTN</name>
<proteinExistence type="predicted"/>
<reference evidence="2 3" key="1">
    <citation type="submission" date="2020-06" db="EMBL/GenBank/DDBJ databases">
        <title>Actinomadura xiongansis sp. nov., isolated from soil of Baiyangdian.</title>
        <authorList>
            <person name="Zhang X."/>
        </authorList>
    </citation>
    <scope>NUCLEOTIDE SEQUENCE [LARGE SCALE GENOMIC DNA]</scope>
    <source>
        <strain evidence="2 3">HBUM206468</strain>
    </source>
</reference>
<dbReference type="InterPro" id="IPR001623">
    <property type="entry name" value="DnaJ_domain"/>
</dbReference>
<dbReference type="SUPFAM" id="SSF46565">
    <property type="entry name" value="Chaperone J-domain"/>
    <property type="match status" value="1"/>
</dbReference>
<dbReference type="EMBL" id="JABVEC010000003">
    <property type="protein sequence ID" value="MBC6465276.1"/>
    <property type="molecule type" value="Genomic_DNA"/>
</dbReference>
<evidence type="ECO:0000259" key="1">
    <source>
        <dbReference type="PROSITE" id="PS50076"/>
    </source>
</evidence>
<dbReference type="InterPro" id="IPR036869">
    <property type="entry name" value="J_dom_sf"/>
</dbReference>
<evidence type="ECO:0000313" key="3">
    <source>
        <dbReference type="Proteomes" id="UP000805614"/>
    </source>
</evidence>
<evidence type="ECO:0000313" key="2">
    <source>
        <dbReference type="EMBL" id="MBC6465276.1"/>
    </source>
</evidence>
<protein>
    <submittedName>
        <fullName evidence="2">J domain-containing protein</fullName>
    </submittedName>
</protein>
<dbReference type="Pfam" id="PF00226">
    <property type="entry name" value="DnaJ"/>
    <property type="match status" value="1"/>
</dbReference>
<dbReference type="CDD" id="cd06257">
    <property type="entry name" value="DnaJ"/>
    <property type="match status" value="1"/>
</dbReference>
<sequence length="100" mass="11971">MRILYRSYRRFWSYLQVTTDEGPEEVSVVSVRRDAERPWRDYNKILGVELSASARKITSAYRRLVRTLHPDSHPERPTAGERFGLDGRGRVWFRWTTGWR</sequence>
<dbReference type="PROSITE" id="PS50076">
    <property type="entry name" value="DNAJ_2"/>
    <property type="match status" value="1"/>
</dbReference>
<organism evidence="2 3">
    <name type="scientific">Actinomadura alba</name>
    <dbReference type="NCBI Taxonomy" id="406431"/>
    <lineage>
        <taxon>Bacteria</taxon>
        <taxon>Bacillati</taxon>
        <taxon>Actinomycetota</taxon>
        <taxon>Actinomycetes</taxon>
        <taxon>Streptosporangiales</taxon>
        <taxon>Thermomonosporaceae</taxon>
        <taxon>Actinomadura</taxon>
    </lineage>
</organism>
<comment type="caution">
    <text evidence="2">The sequence shown here is derived from an EMBL/GenBank/DDBJ whole genome shotgun (WGS) entry which is preliminary data.</text>
</comment>
<gene>
    <name evidence="2" type="ORF">HKK74_07200</name>
</gene>
<dbReference type="Proteomes" id="UP000805614">
    <property type="component" value="Unassembled WGS sequence"/>
</dbReference>
<keyword evidence="3" id="KW-1185">Reference proteome</keyword>
<feature type="domain" description="J" evidence="1">
    <location>
        <begin position="41"/>
        <end position="100"/>
    </location>
</feature>